<dbReference type="Pfam" id="PF07475">
    <property type="entry name" value="Hpr_kinase_C"/>
    <property type="match status" value="1"/>
</dbReference>
<feature type="domain" description="HPr kinase/phosphorylase C-terminal" evidence="1">
    <location>
        <begin position="5"/>
        <end position="87"/>
    </location>
</feature>
<proteinExistence type="predicted"/>
<dbReference type="GO" id="GO:0000155">
    <property type="term" value="F:phosphorelay sensor kinase activity"/>
    <property type="evidence" value="ECO:0007669"/>
    <property type="project" value="InterPro"/>
</dbReference>
<dbReference type="RefSeq" id="WP_037169063.1">
    <property type="nucleotide sequence ID" value="NZ_CAJXID010000035.1"/>
</dbReference>
<keyword evidence="3" id="KW-1185">Reference proteome</keyword>
<reference evidence="2 3" key="1">
    <citation type="submission" date="2014-06" db="EMBL/GenBank/DDBJ databases">
        <title>Rhizobium pelagicum/R2-400B4.</title>
        <authorList>
            <person name="Kimes N.E."/>
            <person name="Lopez-Perez M."/>
        </authorList>
    </citation>
    <scope>NUCLEOTIDE SEQUENCE [LARGE SCALE GENOMIC DNA]</scope>
    <source>
        <strain evidence="2 3">R2-400B4</strain>
    </source>
</reference>
<sequence>MPDPVNIHATAVVVGEAGLLFVGPSGIGKSAMALQCLATARRAGWTAALVADDQVFISRQNGRLVAIRPAAIAGLIEIRGSGIATIPSIPEAPLHLAILLVDPRTAERLPAEDQTYPVPGHGALPQLLLVNNHREPLAAIAALHPRIGIPTTL</sequence>
<dbReference type="SUPFAM" id="SSF53795">
    <property type="entry name" value="PEP carboxykinase-like"/>
    <property type="match status" value="1"/>
</dbReference>
<dbReference type="CDD" id="cd01918">
    <property type="entry name" value="HprK_C"/>
    <property type="match status" value="1"/>
</dbReference>
<gene>
    <name evidence="2" type="ORF">GV68_16670</name>
</gene>
<evidence type="ECO:0000313" key="3">
    <source>
        <dbReference type="Proteomes" id="UP000052167"/>
    </source>
</evidence>
<comment type="caution">
    <text evidence="2">The sequence shown here is derived from an EMBL/GenBank/DDBJ whole genome shotgun (WGS) entry which is preliminary data.</text>
</comment>
<dbReference type="GO" id="GO:0006109">
    <property type="term" value="P:regulation of carbohydrate metabolic process"/>
    <property type="evidence" value="ECO:0007669"/>
    <property type="project" value="InterPro"/>
</dbReference>
<dbReference type="Gene3D" id="3.40.50.300">
    <property type="entry name" value="P-loop containing nucleotide triphosphate hydrolases"/>
    <property type="match status" value="1"/>
</dbReference>
<dbReference type="EMBL" id="JOKJ01000032">
    <property type="protein sequence ID" value="KEQ03566.1"/>
    <property type="molecule type" value="Genomic_DNA"/>
</dbReference>
<name>A0A922P0T0_9HYPH</name>
<dbReference type="AlphaFoldDB" id="A0A922P0T0"/>
<dbReference type="GO" id="GO:0005524">
    <property type="term" value="F:ATP binding"/>
    <property type="evidence" value="ECO:0007669"/>
    <property type="project" value="InterPro"/>
</dbReference>
<organism evidence="2 3">
    <name type="scientific">Pseudorhizobium pelagicum</name>
    <dbReference type="NCBI Taxonomy" id="1509405"/>
    <lineage>
        <taxon>Bacteria</taxon>
        <taxon>Pseudomonadati</taxon>
        <taxon>Pseudomonadota</taxon>
        <taxon>Alphaproteobacteria</taxon>
        <taxon>Hyphomicrobiales</taxon>
        <taxon>Rhizobiaceae</taxon>
        <taxon>Rhizobium/Agrobacterium group</taxon>
        <taxon>Pseudorhizobium</taxon>
    </lineage>
</organism>
<dbReference type="Proteomes" id="UP000052167">
    <property type="component" value="Unassembled WGS sequence"/>
</dbReference>
<dbReference type="OrthoDB" id="8326226at2"/>
<dbReference type="InterPro" id="IPR011104">
    <property type="entry name" value="Hpr_kin/Pase_C"/>
</dbReference>
<dbReference type="InterPro" id="IPR027417">
    <property type="entry name" value="P-loop_NTPase"/>
</dbReference>
<evidence type="ECO:0000259" key="1">
    <source>
        <dbReference type="Pfam" id="PF07475"/>
    </source>
</evidence>
<protein>
    <recommendedName>
        <fullName evidence="1">HPr kinase/phosphorylase C-terminal domain-containing protein</fullName>
    </recommendedName>
</protein>
<evidence type="ECO:0000313" key="2">
    <source>
        <dbReference type="EMBL" id="KEQ03566.1"/>
    </source>
</evidence>
<accession>A0A922P0T0</accession>